<keyword evidence="6 10" id="KW-1133">Transmembrane helix</keyword>
<dbReference type="Gene3D" id="1.20.1080.10">
    <property type="entry name" value="Glycerol uptake facilitator protein"/>
    <property type="match status" value="1"/>
</dbReference>
<keyword evidence="7 10" id="KW-0472">Membrane</keyword>
<feature type="compositionally biased region" description="Low complexity" evidence="9">
    <location>
        <begin position="20"/>
        <end position="57"/>
    </location>
</feature>
<evidence type="ECO:0000313" key="11">
    <source>
        <dbReference type="EMBL" id="MDM7854223.1"/>
    </source>
</evidence>
<proteinExistence type="inferred from homology"/>
<dbReference type="PANTHER" id="PTHR19139:SF199">
    <property type="entry name" value="MIP17260P"/>
    <property type="match status" value="1"/>
</dbReference>
<feature type="transmembrane region" description="Helical" evidence="10">
    <location>
        <begin position="274"/>
        <end position="295"/>
    </location>
</feature>
<evidence type="ECO:0000313" key="12">
    <source>
        <dbReference type="Proteomes" id="UP001529338"/>
    </source>
</evidence>
<evidence type="ECO:0000256" key="2">
    <source>
        <dbReference type="ARBA" id="ARBA00006175"/>
    </source>
</evidence>
<dbReference type="PROSITE" id="PS00221">
    <property type="entry name" value="MIP"/>
    <property type="match status" value="1"/>
</dbReference>
<dbReference type="InterPro" id="IPR000425">
    <property type="entry name" value="MIP"/>
</dbReference>
<feature type="transmembrane region" description="Helical" evidence="10">
    <location>
        <begin position="239"/>
        <end position="262"/>
    </location>
</feature>
<dbReference type="Proteomes" id="UP001529338">
    <property type="component" value="Unassembled WGS sequence"/>
</dbReference>
<gene>
    <name evidence="11" type="ORF">QRT04_04700</name>
</gene>
<feature type="transmembrane region" description="Helical" evidence="10">
    <location>
        <begin position="128"/>
        <end position="147"/>
    </location>
</feature>
<dbReference type="Pfam" id="PF00230">
    <property type="entry name" value="MIP"/>
    <property type="match status" value="1"/>
</dbReference>
<evidence type="ECO:0000256" key="10">
    <source>
        <dbReference type="SAM" id="Phobius"/>
    </source>
</evidence>
<feature type="region of interest" description="Disordered" evidence="9">
    <location>
        <begin position="1"/>
        <end position="70"/>
    </location>
</feature>
<dbReference type="NCBIfam" id="TIGR00861">
    <property type="entry name" value="MIP"/>
    <property type="match status" value="1"/>
</dbReference>
<dbReference type="PANTHER" id="PTHR19139">
    <property type="entry name" value="AQUAPORIN TRANSPORTER"/>
    <property type="match status" value="1"/>
</dbReference>
<dbReference type="InterPro" id="IPR023271">
    <property type="entry name" value="Aquaporin-like"/>
</dbReference>
<keyword evidence="4" id="KW-1003">Cell membrane</keyword>
<sequence length="364" mass="36749">MSHDTPQPTGPDDAVEPDTTPAEPVAQAAAEPAAEPVAAEPVAAAPAEPTAPTDAPAFAPPAGEPSIGDYFAPQDDEADAYYVPAGTGVVATPSLIARLGAEAFGAFFLVLAGVGVALYASVGSLGGGTLAVGLAFGLAVLAGIAAVGHVSGGHFNPAVTLGAALGGRTPWRDVLPYWLAQVIGGAVGAAVLFVAIPKTLPPLISQKEGDTARDFFDGVSNGFGPHSPLHTASSGATSFPLVTALLVEVVVTAIFVGVILGVTDRRASKGQAPVAIGLALAILILVAIPVTNASLNPARSTATAIFANTWALKQLWLFWVAPLVGGAIAGLVYRAFAAEPVEDNLLEEDDLYVTDEDVVVVDER</sequence>
<keyword evidence="3 8" id="KW-0813">Transport</keyword>
<dbReference type="PRINTS" id="PR00783">
    <property type="entry name" value="MINTRINSICP"/>
</dbReference>
<evidence type="ECO:0000256" key="8">
    <source>
        <dbReference type="RuleBase" id="RU000477"/>
    </source>
</evidence>
<dbReference type="CDD" id="cd00333">
    <property type="entry name" value="MIP"/>
    <property type="match status" value="1"/>
</dbReference>
<dbReference type="RefSeq" id="WP_289453874.1">
    <property type="nucleotide sequence ID" value="NZ_JAUCGQ010000001.1"/>
</dbReference>
<evidence type="ECO:0000256" key="3">
    <source>
        <dbReference type="ARBA" id="ARBA00022448"/>
    </source>
</evidence>
<dbReference type="InterPro" id="IPR022357">
    <property type="entry name" value="MIP_CS"/>
</dbReference>
<accession>A0ABT7SDH0</accession>
<feature type="transmembrane region" description="Helical" evidence="10">
    <location>
        <begin position="315"/>
        <end position="336"/>
    </location>
</feature>
<evidence type="ECO:0000256" key="9">
    <source>
        <dbReference type="SAM" id="MobiDB-lite"/>
    </source>
</evidence>
<evidence type="ECO:0000256" key="7">
    <source>
        <dbReference type="ARBA" id="ARBA00023136"/>
    </source>
</evidence>
<feature type="transmembrane region" description="Helical" evidence="10">
    <location>
        <begin position="103"/>
        <end position="122"/>
    </location>
</feature>
<comment type="similarity">
    <text evidence="2 8">Belongs to the MIP/aquaporin (TC 1.A.8) family.</text>
</comment>
<dbReference type="EMBL" id="JAUCGQ010000001">
    <property type="protein sequence ID" value="MDM7854223.1"/>
    <property type="molecule type" value="Genomic_DNA"/>
</dbReference>
<comment type="subcellular location">
    <subcellularLocation>
        <location evidence="1">Cell membrane</location>
        <topology evidence="1">Multi-pass membrane protein</topology>
    </subcellularLocation>
</comment>
<evidence type="ECO:0000256" key="4">
    <source>
        <dbReference type="ARBA" id="ARBA00022475"/>
    </source>
</evidence>
<feature type="transmembrane region" description="Helical" evidence="10">
    <location>
        <begin position="175"/>
        <end position="196"/>
    </location>
</feature>
<keyword evidence="5 8" id="KW-0812">Transmembrane</keyword>
<evidence type="ECO:0000256" key="1">
    <source>
        <dbReference type="ARBA" id="ARBA00004651"/>
    </source>
</evidence>
<evidence type="ECO:0000256" key="6">
    <source>
        <dbReference type="ARBA" id="ARBA00022989"/>
    </source>
</evidence>
<name>A0ABT7SDH0_9CELL</name>
<dbReference type="InterPro" id="IPR034294">
    <property type="entry name" value="Aquaporin_transptr"/>
</dbReference>
<keyword evidence="12" id="KW-1185">Reference proteome</keyword>
<reference evidence="11 12" key="1">
    <citation type="submission" date="2023-06" db="EMBL/GenBank/DDBJ databases">
        <title>Cellulomonas sp. MW4 Whole genome sequence.</title>
        <authorList>
            <person name="Park S."/>
        </authorList>
    </citation>
    <scope>NUCLEOTIDE SEQUENCE [LARGE SCALE GENOMIC DNA]</scope>
    <source>
        <strain evidence="11 12">MW4</strain>
    </source>
</reference>
<organism evidence="11 12">
    <name type="scientific">Cellulomonas alba</name>
    <dbReference type="NCBI Taxonomy" id="3053467"/>
    <lineage>
        <taxon>Bacteria</taxon>
        <taxon>Bacillati</taxon>
        <taxon>Actinomycetota</taxon>
        <taxon>Actinomycetes</taxon>
        <taxon>Micrococcales</taxon>
        <taxon>Cellulomonadaceae</taxon>
        <taxon>Cellulomonas</taxon>
    </lineage>
</organism>
<comment type="caution">
    <text evidence="11">The sequence shown here is derived from an EMBL/GenBank/DDBJ whole genome shotgun (WGS) entry which is preliminary data.</text>
</comment>
<evidence type="ECO:0000256" key="5">
    <source>
        <dbReference type="ARBA" id="ARBA00022692"/>
    </source>
</evidence>
<protein>
    <submittedName>
        <fullName evidence="11">MIP family channel protein</fullName>
    </submittedName>
</protein>
<dbReference type="SUPFAM" id="SSF81338">
    <property type="entry name" value="Aquaporin-like"/>
    <property type="match status" value="1"/>
</dbReference>